<dbReference type="Proteomes" id="UP000694843">
    <property type="component" value="Unplaced"/>
</dbReference>
<sequence length="137" mass="15184">MSACMDAISDWMRSNRLRLNALKTEFIWFTTARRQHQLPAYLVQVGDEFVAPASSVRSLGIQLDSEQSMNNHIAKVTAACFGILRQICSVSHCLPRPVLKALMVALVLTRLDYGNATLYGLPSTALNKLQFVMNAAV</sequence>
<dbReference type="KEGG" id="hazt:108680272"/>
<dbReference type="OrthoDB" id="5953030at2759"/>
<dbReference type="AlphaFoldDB" id="A0A8B7PGX4"/>
<accession>A0A8B7PGX4</accession>
<dbReference type="GeneID" id="108680272"/>
<protein>
    <submittedName>
        <fullName evidence="2">Uncharacterized protein LOC108680272</fullName>
    </submittedName>
</protein>
<keyword evidence="1" id="KW-1185">Reference proteome</keyword>
<dbReference type="RefSeq" id="XP_018024561.1">
    <property type="nucleotide sequence ID" value="XM_018169072.1"/>
</dbReference>
<organism evidence="1 2">
    <name type="scientific">Hyalella azteca</name>
    <name type="common">Amphipod</name>
    <dbReference type="NCBI Taxonomy" id="294128"/>
    <lineage>
        <taxon>Eukaryota</taxon>
        <taxon>Metazoa</taxon>
        <taxon>Ecdysozoa</taxon>
        <taxon>Arthropoda</taxon>
        <taxon>Crustacea</taxon>
        <taxon>Multicrustacea</taxon>
        <taxon>Malacostraca</taxon>
        <taxon>Eumalacostraca</taxon>
        <taxon>Peracarida</taxon>
        <taxon>Amphipoda</taxon>
        <taxon>Senticaudata</taxon>
        <taxon>Talitrida</taxon>
        <taxon>Talitroidea</taxon>
        <taxon>Hyalellidae</taxon>
        <taxon>Hyalella</taxon>
    </lineage>
</organism>
<proteinExistence type="predicted"/>
<reference evidence="2" key="1">
    <citation type="submission" date="2025-08" db="UniProtKB">
        <authorList>
            <consortium name="RefSeq"/>
        </authorList>
    </citation>
    <scope>IDENTIFICATION</scope>
    <source>
        <tissue evidence="2">Whole organism</tissue>
    </source>
</reference>
<gene>
    <name evidence="2" type="primary">LOC108680272</name>
</gene>
<evidence type="ECO:0000313" key="2">
    <source>
        <dbReference type="RefSeq" id="XP_018024561.1"/>
    </source>
</evidence>
<dbReference type="OMA" id="MHSHITT"/>
<name>A0A8B7PGX4_HYAAZ</name>
<evidence type="ECO:0000313" key="1">
    <source>
        <dbReference type="Proteomes" id="UP000694843"/>
    </source>
</evidence>
<dbReference type="PANTHER" id="PTHR33332">
    <property type="entry name" value="REVERSE TRANSCRIPTASE DOMAIN-CONTAINING PROTEIN"/>
    <property type="match status" value="1"/>
</dbReference>